<evidence type="ECO:0000313" key="1">
    <source>
        <dbReference type="EMBL" id="NYE36653.1"/>
    </source>
</evidence>
<name>A0A7Y9H2C4_9ACTN</name>
<keyword evidence="2" id="KW-1185">Reference proteome</keyword>
<accession>A0A7Y9H2C4</accession>
<comment type="caution">
    <text evidence="1">The sequence shown here is derived from an EMBL/GenBank/DDBJ whole genome shotgun (WGS) entry which is preliminary data.</text>
</comment>
<dbReference type="EMBL" id="JACCBW010000002">
    <property type="protein sequence ID" value="NYE36653.1"/>
    <property type="molecule type" value="Genomic_DNA"/>
</dbReference>
<sequence>MSKLIFDNRVIVVAFLVLAFMNAFALTNGWYAG</sequence>
<reference evidence="1 2" key="1">
    <citation type="submission" date="2020-07" db="EMBL/GenBank/DDBJ databases">
        <authorList>
            <person name="Partida-Martinez L."/>
            <person name="Huntemann M."/>
            <person name="Clum A."/>
            <person name="Wang J."/>
            <person name="Palaniappan K."/>
            <person name="Ritter S."/>
            <person name="Chen I.-M."/>
            <person name="Stamatis D."/>
            <person name="Reddy T."/>
            <person name="O'Malley R."/>
            <person name="Daum C."/>
            <person name="Shapiro N."/>
            <person name="Ivanova N."/>
            <person name="Kyrpides N."/>
            <person name="Woyke T."/>
        </authorList>
    </citation>
    <scope>NUCLEOTIDE SEQUENCE [LARGE SCALE GENOMIC DNA]</scope>
    <source>
        <strain evidence="1 2">AT2.17</strain>
    </source>
</reference>
<gene>
    <name evidence="1" type="ORF">F4692_001786</name>
</gene>
<dbReference type="AlphaFoldDB" id="A0A7Y9H2C4"/>
<protein>
    <submittedName>
        <fullName evidence="1">Uncharacterized protein</fullName>
    </submittedName>
</protein>
<evidence type="ECO:0000313" key="2">
    <source>
        <dbReference type="Proteomes" id="UP000549911"/>
    </source>
</evidence>
<proteinExistence type="predicted"/>
<reference evidence="1 2" key="2">
    <citation type="submission" date="2020-08" db="EMBL/GenBank/DDBJ databases">
        <title>The Agave Microbiome: Exploring the role of microbial communities in plant adaptations to desert environments.</title>
        <authorList>
            <person name="Partida-Martinez L.P."/>
        </authorList>
    </citation>
    <scope>NUCLEOTIDE SEQUENCE [LARGE SCALE GENOMIC DNA]</scope>
    <source>
        <strain evidence="1 2">AT2.17</strain>
    </source>
</reference>
<dbReference type="Proteomes" id="UP000549911">
    <property type="component" value="Unassembled WGS sequence"/>
</dbReference>
<organism evidence="1 2">
    <name type="scientific">Nocardioides cavernae</name>
    <dbReference type="NCBI Taxonomy" id="1921566"/>
    <lineage>
        <taxon>Bacteria</taxon>
        <taxon>Bacillati</taxon>
        <taxon>Actinomycetota</taxon>
        <taxon>Actinomycetes</taxon>
        <taxon>Propionibacteriales</taxon>
        <taxon>Nocardioidaceae</taxon>
        <taxon>Nocardioides</taxon>
    </lineage>
</organism>